<feature type="region of interest" description="Disordered" evidence="1">
    <location>
        <begin position="129"/>
        <end position="158"/>
    </location>
</feature>
<name>A0A9P0CZF0_9CUCU</name>
<proteinExistence type="predicted"/>
<dbReference type="AlphaFoldDB" id="A0A9P0CZF0"/>
<accession>A0A9P0CZF0</accession>
<evidence type="ECO:0000313" key="2">
    <source>
        <dbReference type="EMBL" id="CAH1107492.1"/>
    </source>
</evidence>
<gene>
    <name evidence="2" type="ORF">PSYICH_LOCUS8039</name>
</gene>
<evidence type="ECO:0000256" key="1">
    <source>
        <dbReference type="SAM" id="MobiDB-lite"/>
    </source>
</evidence>
<dbReference type="Proteomes" id="UP001153636">
    <property type="component" value="Chromosome 21"/>
</dbReference>
<feature type="compositionally biased region" description="Acidic residues" evidence="1">
    <location>
        <begin position="407"/>
        <end position="424"/>
    </location>
</feature>
<feature type="region of interest" description="Disordered" evidence="1">
    <location>
        <begin position="385"/>
        <end position="424"/>
    </location>
</feature>
<organism evidence="2 3">
    <name type="scientific">Psylliodes chrysocephalus</name>
    <dbReference type="NCBI Taxonomy" id="3402493"/>
    <lineage>
        <taxon>Eukaryota</taxon>
        <taxon>Metazoa</taxon>
        <taxon>Ecdysozoa</taxon>
        <taxon>Arthropoda</taxon>
        <taxon>Hexapoda</taxon>
        <taxon>Insecta</taxon>
        <taxon>Pterygota</taxon>
        <taxon>Neoptera</taxon>
        <taxon>Endopterygota</taxon>
        <taxon>Coleoptera</taxon>
        <taxon>Polyphaga</taxon>
        <taxon>Cucujiformia</taxon>
        <taxon>Chrysomeloidea</taxon>
        <taxon>Chrysomelidae</taxon>
        <taxon>Galerucinae</taxon>
        <taxon>Alticini</taxon>
        <taxon>Psylliodes</taxon>
    </lineage>
</organism>
<feature type="compositionally biased region" description="Low complexity" evidence="1">
    <location>
        <begin position="307"/>
        <end position="321"/>
    </location>
</feature>
<feature type="region of interest" description="Disordered" evidence="1">
    <location>
        <begin position="56"/>
        <end position="82"/>
    </location>
</feature>
<protein>
    <submittedName>
        <fullName evidence="2">Uncharacterized protein</fullName>
    </submittedName>
</protein>
<dbReference type="OrthoDB" id="6784133at2759"/>
<sequence>MQNEFKVTKQEIINVTETTNKDMIAMLSNVPERLNHTTSGRLSNKIVKMVPQNKTDPLPMPNGNVHPPEQHNPRIPSQQTYPQKAHYTPHHDEISEQHLLSTKVSQIPSSVNNSRKSLSELSTGEFVEVKSNRRQKRANKIGTNQSQDDNNQNAFEGAKSADNNRKLWVFISRVKNQVTEDQIKNYISNKAKNDQSEISVKALKTYYQNKNNKCFLVGTDLSLKNVIYEQNFWPAGVAFERFNFKKGQHFLDNNRENKNEEEDFLPSYLSDRPQLQPRLAGGESSKGGDNIEIPPAVGDNPKLDILSDPQPSTASSTSSCLSELNPQAVANDPKLNAVSNLQSSSSSFAVSPSVVLPYPKAGARKSLTSQRKKVKSAILTDTPVKSELEENSNPKVKQDKRRVFEETSSEEDDSDICYEESGDSETENIPQEYQILSSPNEGNLKKGKFVIASFKGGKRPSNLYRYVCVIDEVNEEKSEYRVVSMKAMDNTLTNFTFVETDISYVNFEDIMGITPDPLIVMKGERMYYKFPMALDIFEHA</sequence>
<feature type="compositionally biased region" description="Polar residues" evidence="1">
    <location>
        <begin position="141"/>
        <end position="154"/>
    </location>
</feature>
<feature type="region of interest" description="Disordered" evidence="1">
    <location>
        <begin position="267"/>
        <end position="321"/>
    </location>
</feature>
<dbReference type="EMBL" id="OV651833">
    <property type="protein sequence ID" value="CAH1107492.1"/>
    <property type="molecule type" value="Genomic_DNA"/>
</dbReference>
<evidence type="ECO:0000313" key="3">
    <source>
        <dbReference type="Proteomes" id="UP001153636"/>
    </source>
</evidence>
<keyword evidence="3" id="KW-1185">Reference proteome</keyword>
<reference evidence="2" key="1">
    <citation type="submission" date="2022-01" db="EMBL/GenBank/DDBJ databases">
        <authorList>
            <person name="King R."/>
        </authorList>
    </citation>
    <scope>NUCLEOTIDE SEQUENCE</scope>
</reference>